<feature type="compositionally biased region" description="Basic and acidic residues" evidence="1">
    <location>
        <begin position="100"/>
        <end position="109"/>
    </location>
</feature>
<evidence type="ECO:0000313" key="3">
    <source>
        <dbReference type="EMBL" id="QHU22024.1"/>
    </source>
</evidence>
<dbReference type="SUPFAM" id="SSF48371">
    <property type="entry name" value="ARM repeat"/>
    <property type="match status" value="1"/>
</dbReference>
<accession>A0A6C0KZS0</accession>
<name>A0A6C0KZS0_9ZZZZ</name>
<dbReference type="GO" id="GO:0003723">
    <property type="term" value="F:RNA binding"/>
    <property type="evidence" value="ECO:0007669"/>
    <property type="project" value="InterPro"/>
</dbReference>
<sequence length="369" mass="41574">MNTQKTVSKQDRMLPVQVAAVLRIRENTGIECPEDILRRIDSLKIGKGQYQYKSGIPTSNSGNALNTMSNGWRGQRGFRQQPPVAAGGGWSIRRAPSENSLHREEDSPRRYRSPQTPASESSPSASPYPQGGRYVSAIVSEKKVEDRIIGHIRAKLNKFSPNNYDGVKSFLEQIMSSGETEFLSEFMDLLFTKAASEENFCELYARLLSELTERFPFLKIEISTIYSNFILIFKEARDVPDQGSADYTKFLEAQGRKKFRLGYSHFLAEIYNKNLLAQDAIEIVVAAIMDSLHKLEHDETNTLLVEEYLVSLYKIVTTLTCVKSAPVPPYIVNLVDTLKTIKGKPKTDTPGYTVKSRFKVMDIIDAIPN</sequence>
<dbReference type="InterPro" id="IPR003890">
    <property type="entry name" value="MIF4G-like_typ-3"/>
</dbReference>
<feature type="compositionally biased region" description="Low complexity" evidence="1">
    <location>
        <begin position="113"/>
        <end position="130"/>
    </location>
</feature>
<dbReference type="InterPro" id="IPR016024">
    <property type="entry name" value="ARM-type_fold"/>
</dbReference>
<evidence type="ECO:0000259" key="2">
    <source>
        <dbReference type="Pfam" id="PF02854"/>
    </source>
</evidence>
<evidence type="ECO:0000256" key="1">
    <source>
        <dbReference type="SAM" id="MobiDB-lite"/>
    </source>
</evidence>
<proteinExistence type="predicted"/>
<feature type="region of interest" description="Disordered" evidence="1">
    <location>
        <begin position="53"/>
        <end position="132"/>
    </location>
</feature>
<reference evidence="3" key="1">
    <citation type="journal article" date="2020" name="Nature">
        <title>Giant virus diversity and host interactions through global metagenomics.</title>
        <authorList>
            <person name="Schulz F."/>
            <person name="Roux S."/>
            <person name="Paez-Espino D."/>
            <person name="Jungbluth S."/>
            <person name="Walsh D.A."/>
            <person name="Denef V.J."/>
            <person name="McMahon K.D."/>
            <person name="Konstantinidis K.T."/>
            <person name="Eloe-Fadrosh E.A."/>
            <person name="Kyrpides N.C."/>
            <person name="Woyke T."/>
        </authorList>
    </citation>
    <scope>NUCLEOTIDE SEQUENCE</scope>
    <source>
        <strain evidence="3">GVMAG-S-3300013286-35</strain>
    </source>
</reference>
<protein>
    <recommendedName>
        <fullName evidence="2">MIF4G domain-containing protein</fullName>
    </recommendedName>
</protein>
<dbReference type="EMBL" id="MN740994">
    <property type="protein sequence ID" value="QHU22024.1"/>
    <property type="molecule type" value="Genomic_DNA"/>
</dbReference>
<dbReference type="AlphaFoldDB" id="A0A6C0KZS0"/>
<feature type="domain" description="MIF4G" evidence="2">
    <location>
        <begin position="151"/>
        <end position="296"/>
    </location>
</feature>
<organism evidence="3">
    <name type="scientific">viral metagenome</name>
    <dbReference type="NCBI Taxonomy" id="1070528"/>
    <lineage>
        <taxon>unclassified sequences</taxon>
        <taxon>metagenomes</taxon>
        <taxon>organismal metagenomes</taxon>
    </lineage>
</organism>
<dbReference type="Pfam" id="PF02854">
    <property type="entry name" value="MIF4G"/>
    <property type="match status" value="1"/>
</dbReference>
<feature type="compositionally biased region" description="Polar residues" evidence="1">
    <location>
        <begin position="56"/>
        <end position="72"/>
    </location>
</feature>
<dbReference type="Gene3D" id="1.25.40.180">
    <property type="match status" value="1"/>
</dbReference>